<name>A0ABR2U0F0_9ROSI</name>
<evidence type="ECO:0008006" key="3">
    <source>
        <dbReference type="Google" id="ProtNLM"/>
    </source>
</evidence>
<proteinExistence type="predicted"/>
<comment type="caution">
    <text evidence="1">The sequence shown here is derived from an EMBL/GenBank/DDBJ whole genome shotgun (WGS) entry which is preliminary data.</text>
</comment>
<evidence type="ECO:0000313" key="2">
    <source>
        <dbReference type="Proteomes" id="UP001396334"/>
    </source>
</evidence>
<dbReference type="EMBL" id="JBBPBN010000003">
    <property type="protein sequence ID" value="KAK9043085.1"/>
    <property type="molecule type" value="Genomic_DNA"/>
</dbReference>
<protein>
    <recommendedName>
        <fullName evidence="3">RRM domain-containing protein</fullName>
    </recommendedName>
</protein>
<gene>
    <name evidence="1" type="ORF">V6N11_071436</name>
</gene>
<reference evidence="1 2" key="1">
    <citation type="journal article" date="2024" name="G3 (Bethesda)">
        <title>Genome assembly of Hibiscus sabdariffa L. provides insights into metabolisms of medicinal natural products.</title>
        <authorList>
            <person name="Kim T."/>
        </authorList>
    </citation>
    <scope>NUCLEOTIDE SEQUENCE [LARGE SCALE GENOMIC DNA]</scope>
    <source>
        <strain evidence="1">TK-2024</strain>
        <tissue evidence="1">Old leaves</tissue>
    </source>
</reference>
<keyword evidence="2" id="KW-1185">Reference proteome</keyword>
<dbReference type="Proteomes" id="UP001396334">
    <property type="component" value="Unassembled WGS sequence"/>
</dbReference>
<evidence type="ECO:0000313" key="1">
    <source>
        <dbReference type="EMBL" id="KAK9043085.1"/>
    </source>
</evidence>
<organism evidence="1 2">
    <name type="scientific">Hibiscus sabdariffa</name>
    <name type="common">roselle</name>
    <dbReference type="NCBI Taxonomy" id="183260"/>
    <lineage>
        <taxon>Eukaryota</taxon>
        <taxon>Viridiplantae</taxon>
        <taxon>Streptophyta</taxon>
        <taxon>Embryophyta</taxon>
        <taxon>Tracheophyta</taxon>
        <taxon>Spermatophyta</taxon>
        <taxon>Magnoliopsida</taxon>
        <taxon>eudicotyledons</taxon>
        <taxon>Gunneridae</taxon>
        <taxon>Pentapetalae</taxon>
        <taxon>rosids</taxon>
        <taxon>malvids</taxon>
        <taxon>Malvales</taxon>
        <taxon>Malvaceae</taxon>
        <taxon>Malvoideae</taxon>
        <taxon>Hibiscus</taxon>
    </lineage>
</organism>
<accession>A0ABR2U0F0</accession>
<sequence length="102" mass="11423">MSTFAFVRIANFEGSSWAIRLGNNRIMDGYHIKVYLEKTKENLCHTKENLHHRVVPVCNPVEKGKTMGALRDNRSFKGVLIGSLSQVEELEAQTKDSVTGSS</sequence>